<accession>A0A4S1DWP3</accession>
<organism evidence="2 3">
    <name type="scientific">Flavivirga rizhaonensis</name>
    <dbReference type="NCBI Taxonomy" id="2559571"/>
    <lineage>
        <taxon>Bacteria</taxon>
        <taxon>Pseudomonadati</taxon>
        <taxon>Bacteroidota</taxon>
        <taxon>Flavobacteriia</taxon>
        <taxon>Flavobacteriales</taxon>
        <taxon>Flavobacteriaceae</taxon>
        <taxon>Flavivirga</taxon>
    </lineage>
</organism>
<proteinExistence type="predicted"/>
<keyword evidence="3" id="KW-1185">Reference proteome</keyword>
<evidence type="ECO:0000313" key="3">
    <source>
        <dbReference type="Proteomes" id="UP000307602"/>
    </source>
</evidence>
<sequence length="121" mass="13948">MRIINYKTKTMLKTETQKLSQNFLISHYITLALLILLLDKTTLNQAVKKHCKTGLLAIEIIYANKVYKSGIDALLGKEFDTFFKFFPRSYFDNRGLISAGMIIKNIKLCITTDDIIYMISE</sequence>
<dbReference type="OrthoDB" id="1457159at2"/>
<keyword evidence="1" id="KW-0472">Membrane</keyword>
<evidence type="ECO:0000256" key="1">
    <source>
        <dbReference type="SAM" id="Phobius"/>
    </source>
</evidence>
<protein>
    <submittedName>
        <fullName evidence="2">Uncharacterized protein</fullName>
    </submittedName>
</protein>
<keyword evidence="1" id="KW-1133">Transmembrane helix</keyword>
<evidence type="ECO:0000313" key="2">
    <source>
        <dbReference type="EMBL" id="TGV01938.1"/>
    </source>
</evidence>
<reference evidence="2 3" key="1">
    <citation type="submission" date="2019-04" db="EMBL/GenBank/DDBJ databases">
        <authorList>
            <person name="Liu A."/>
        </authorList>
    </citation>
    <scope>NUCLEOTIDE SEQUENCE [LARGE SCALE GENOMIC DNA]</scope>
    <source>
        <strain evidence="2 3">RZ03</strain>
    </source>
</reference>
<keyword evidence="1" id="KW-0812">Transmembrane</keyword>
<dbReference type="Proteomes" id="UP000307602">
    <property type="component" value="Unassembled WGS sequence"/>
</dbReference>
<dbReference type="RefSeq" id="WP_135877663.1">
    <property type="nucleotide sequence ID" value="NZ_SRSO01000018.1"/>
</dbReference>
<comment type="caution">
    <text evidence="2">The sequence shown here is derived from an EMBL/GenBank/DDBJ whole genome shotgun (WGS) entry which is preliminary data.</text>
</comment>
<name>A0A4S1DWP3_9FLAO</name>
<feature type="transmembrane region" description="Helical" evidence="1">
    <location>
        <begin position="21"/>
        <end position="38"/>
    </location>
</feature>
<dbReference type="EMBL" id="SRSO01000018">
    <property type="protein sequence ID" value="TGV01938.1"/>
    <property type="molecule type" value="Genomic_DNA"/>
</dbReference>
<dbReference type="AlphaFoldDB" id="A0A4S1DWP3"/>
<gene>
    <name evidence="2" type="ORF">EM932_13205</name>
</gene>